<sequence length="133" mass="15419">MDEYNDIVNGRSKKIKRVKLSASKVSKLEERRAKDVLDKEKIQRKKARDFVSVQPVEYPVGSGILWAPFDDNGNEFFSRARKAKEWTALDGKAYRLKKTDIDAIVSLFEDQMEGAWRNWRTAEDIEVLDLPNV</sequence>
<gene>
    <name evidence="1" type="ORF">S01H1_28578</name>
</gene>
<dbReference type="AlphaFoldDB" id="X0TXT8"/>
<protein>
    <submittedName>
        <fullName evidence="1">Uncharacterized protein</fullName>
    </submittedName>
</protein>
<comment type="caution">
    <text evidence="1">The sequence shown here is derived from an EMBL/GenBank/DDBJ whole genome shotgun (WGS) entry which is preliminary data.</text>
</comment>
<evidence type="ECO:0000313" key="1">
    <source>
        <dbReference type="EMBL" id="GAF98109.1"/>
    </source>
</evidence>
<dbReference type="EMBL" id="BARS01017474">
    <property type="protein sequence ID" value="GAF98109.1"/>
    <property type="molecule type" value="Genomic_DNA"/>
</dbReference>
<organism evidence="1">
    <name type="scientific">marine sediment metagenome</name>
    <dbReference type="NCBI Taxonomy" id="412755"/>
    <lineage>
        <taxon>unclassified sequences</taxon>
        <taxon>metagenomes</taxon>
        <taxon>ecological metagenomes</taxon>
    </lineage>
</organism>
<accession>X0TXT8</accession>
<reference evidence="1" key="1">
    <citation type="journal article" date="2014" name="Front. Microbiol.">
        <title>High frequency of phylogenetically diverse reductive dehalogenase-homologous genes in deep subseafloor sedimentary metagenomes.</title>
        <authorList>
            <person name="Kawai M."/>
            <person name="Futagami T."/>
            <person name="Toyoda A."/>
            <person name="Takaki Y."/>
            <person name="Nishi S."/>
            <person name="Hori S."/>
            <person name="Arai W."/>
            <person name="Tsubouchi T."/>
            <person name="Morono Y."/>
            <person name="Uchiyama I."/>
            <person name="Ito T."/>
            <person name="Fujiyama A."/>
            <person name="Inagaki F."/>
            <person name="Takami H."/>
        </authorList>
    </citation>
    <scope>NUCLEOTIDE SEQUENCE</scope>
    <source>
        <strain evidence="1">Expedition CK06-06</strain>
    </source>
</reference>
<name>X0TXT8_9ZZZZ</name>
<proteinExistence type="predicted"/>